<gene>
    <name evidence="1" type="ORF">ACFOPQ_08135</name>
</gene>
<dbReference type="RefSeq" id="WP_380076949.1">
    <property type="nucleotide sequence ID" value="NZ_JBHRZF010000092.1"/>
</dbReference>
<dbReference type="EMBL" id="JBHRZF010000092">
    <property type="protein sequence ID" value="MFC3860730.1"/>
    <property type="molecule type" value="Genomic_DNA"/>
</dbReference>
<evidence type="ECO:0000313" key="1">
    <source>
        <dbReference type="EMBL" id="MFC3860730.1"/>
    </source>
</evidence>
<evidence type="ECO:0000313" key="2">
    <source>
        <dbReference type="Proteomes" id="UP001595748"/>
    </source>
</evidence>
<sequence>MTSATLESRLDALPALLSSPKLLTGRGYGNEVNFHIFDYPPEREPDIQLALPKVVAAVEAQGVQVAVVDLYQTLLGMLEKRGYLEKTLALEAQRGPEALRTALRPLLSPDKVADAVTAESSGAQLVLLTRVGAAYPLLRSHSLLNNLQERLTTVPLVMFFPGRYDGQELRLFGLLKDDNYYRAFRLLPSTGAAS</sequence>
<dbReference type="Proteomes" id="UP001595748">
    <property type="component" value="Unassembled WGS sequence"/>
</dbReference>
<reference evidence="2" key="1">
    <citation type="journal article" date="2019" name="Int. J. Syst. Evol. Microbiol.">
        <title>The Global Catalogue of Microorganisms (GCM) 10K type strain sequencing project: providing services to taxonomists for standard genome sequencing and annotation.</title>
        <authorList>
            <consortium name="The Broad Institute Genomics Platform"/>
            <consortium name="The Broad Institute Genome Sequencing Center for Infectious Disease"/>
            <person name="Wu L."/>
            <person name="Ma J."/>
        </authorList>
    </citation>
    <scope>NUCLEOTIDE SEQUENCE [LARGE SCALE GENOMIC DNA]</scope>
    <source>
        <strain evidence="2">CCTCC AB 2013263</strain>
    </source>
</reference>
<dbReference type="Pfam" id="PF08747">
    <property type="entry name" value="BrxB"/>
    <property type="match status" value="1"/>
</dbReference>
<accession>A0ABV8A5Q7</accession>
<protein>
    <submittedName>
        <fullName evidence="1">DUF1788 domain-containing protein</fullName>
    </submittedName>
</protein>
<dbReference type="InterPro" id="IPR014858">
    <property type="entry name" value="BrxB"/>
</dbReference>
<name>A0ABV8A5Q7_9DEIO</name>
<keyword evidence="2" id="KW-1185">Reference proteome</keyword>
<comment type="caution">
    <text evidence="1">The sequence shown here is derived from an EMBL/GenBank/DDBJ whole genome shotgun (WGS) entry which is preliminary data.</text>
</comment>
<organism evidence="1 2">
    <name type="scientific">Deinococcus antarcticus</name>
    <dbReference type="NCBI Taxonomy" id="1298767"/>
    <lineage>
        <taxon>Bacteria</taxon>
        <taxon>Thermotogati</taxon>
        <taxon>Deinococcota</taxon>
        <taxon>Deinococci</taxon>
        <taxon>Deinococcales</taxon>
        <taxon>Deinococcaceae</taxon>
        <taxon>Deinococcus</taxon>
    </lineage>
</organism>
<proteinExistence type="predicted"/>